<feature type="transmembrane region" description="Helical" evidence="12">
    <location>
        <begin position="206"/>
        <end position="227"/>
    </location>
</feature>
<feature type="transmembrane region" description="Helical" evidence="12">
    <location>
        <begin position="164"/>
        <end position="185"/>
    </location>
</feature>
<feature type="transmembrane region" description="Helical" evidence="12">
    <location>
        <begin position="88"/>
        <end position="106"/>
    </location>
</feature>
<evidence type="ECO:0000256" key="8">
    <source>
        <dbReference type="ARBA" id="ARBA00022982"/>
    </source>
</evidence>
<dbReference type="Proteomes" id="UP001595683">
    <property type="component" value="Unassembled WGS sequence"/>
</dbReference>
<dbReference type="EMBL" id="JBHRYE010000019">
    <property type="protein sequence ID" value="MFC3672138.1"/>
    <property type="molecule type" value="Genomic_DNA"/>
</dbReference>
<evidence type="ECO:0000256" key="9">
    <source>
        <dbReference type="ARBA" id="ARBA00022989"/>
    </source>
</evidence>
<feature type="transmembrane region" description="Helical" evidence="12">
    <location>
        <begin position="12"/>
        <end position="42"/>
    </location>
</feature>
<evidence type="ECO:0000256" key="6">
    <source>
        <dbReference type="ARBA" id="ARBA00022692"/>
    </source>
</evidence>
<dbReference type="Pfam" id="PF02322">
    <property type="entry name" value="Cyt_bd_oxida_II"/>
    <property type="match status" value="1"/>
</dbReference>
<keyword evidence="14" id="KW-1185">Reference proteome</keyword>
<comment type="subcellular location">
    <subcellularLocation>
        <location evidence="1">Cell membrane</location>
        <topology evidence="1">Multi-pass membrane protein</topology>
    </subcellularLocation>
</comment>
<gene>
    <name evidence="13" type="primary">cydB</name>
    <name evidence="13" type="ORF">ACFOOT_11965</name>
</gene>
<dbReference type="RefSeq" id="WP_191325624.1">
    <property type="nucleotide sequence ID" value="NZ_BMZP01000020.1"/>
</dbReference>
<proteinExistence type="inferred from homology"/>
<name>A0ABV7V3X5_9SPHN</name>
<evidence type="ECO:0000256" key="10">
    <source>
        <dbReference type="ARBA" id="ARBA00023004"/>
    </source>
</evidence>
<dbReference type="PANTHER" id="PTHR43141">
    <property type="entry name" value="CYTOCHROME BD2 SUBUNIT II"/>
    <property type="match status" value="1"/>
</dbReference>
<accession>A0ABV7V3X5</accession>
<protein>
    <submittedName>
        <fullName evidence="13">Cytochrome d ubiquinol oxidase subunit II</fullName>
    </submittedName>
</protein>
<feature type="transmembrane region" description="Helical" evidence="12">
    <location>
        <begin position="268"/>
        <end position="287"/>
    </location>
</feature>
<dbReference type="PIRSF" id="PIRSF000267">
    <property type="entry name" value="Cyt_oxidse_sub2"/>
    <property type="match status" value="1"/>
</dbReference>
<evidence type="ECO:0000256" key="4">
    <source>
        <dbReference type="ARBA" id="ARBA00022475"/>
    </source>
</evidence>
<evidence type="ECO:0000256" key="3">
    <source>
        <dbReference type="ARBA" id="ARBA00022448"/>
    </source>
</evidence>
<dbReference type="NCBIfam" id="TIGR00203">
    <property type="entry name" value="cydB"/>
    <property type="match status" value="1"/>
</dbReference>
<keyword evidence="9 12" id="KW-1133">Transmembrane helix</keyword>
<evidence type="ECO:0000256" key="1">
    <source>
        <dbReference type="ARBA" id="ARBA00004651"/>
    </source>
</evidence>
<feature type="transmembrane region" description="Helical" evidence="12">
    <location>
        <begin position="339"/>
        <end position="363"/>
    </location>
</feature>
<keyword evidence="10" id="KW-0408">Iron</keyword>
<keyword evidence="8" id="KW-0249">Electron transport</keyword>
<feature type="transmembrane region" description="Helical" evidence="12">
    <location>
        <begin position="126"/>
        <end position="152"/>
    </location>
</feature>
<evidence type="ECO:0000256" key="5">
    <source>
        <dbReference type="ARBA" id="ARBA00022617"/>
    </source>
</evidence>
<evidence type="ECO:0000256" key="7">
    <source>
        <dbReference type="ARBA" id="ARBA00022723"/>
    </source>
</evidence>
<dbReference type="PANTHER" id="PTHR43141:SF5">
    <property type="entry name" value="CYTOCHROME BD-I UBIQUINOL OXIDASE SUBUNIT 2"/>
    <property type="match status" value="1"/>
</dbReference>
<evidence type="ECO:0000313" key="13">
    <source>
        <dbReference type="EMBL" id="MFC3672138.1"/>
    </source>
</evidence>
<evidence type="ECO:0000313" key="14">
    <source>
        <dbReference type="Proteomes" id="UP001595683"/>
    </source>
</evidence>
<comment type="caution">
    <text evidence="13">The sequence shown here is derived from an EMBL/GenBank/DDBJ whole genome shotgun (WGS) entry which is preliminary data.</text>
</comment>
<keyword evidence="11 12" id="KW-0472">Membrane</keyword>
<evidence type="ECO:0000256" key="2">
    <source>
        <dbReference type="ARBA" id="ARBA00007543"/>
    </source>
</evidence>
<keyword evidence="5" id="KW-0349">Heme</keyword>
<sequence>MHIPLDYETLRVIWWALLGVLLIGFALTDGYDLGVGALLPFVGRTDQERRLVINAIAPHWEGHQVWFILGGGAIFAAWPFVYAVSFSGFYLAMFLVLAALILRPVAFKYRSKHADPAWRNRWDWALFVGGFVPALVFGVAVGNVLVGAPFRFDSNLRMTYEGTLLGLFTPFTLLTGLLSVATLALHGAGWLAVKIEDGPVLTRTRAIARIAALASIVLFLIGGVMVAKGGMGLALTGAVDTRGPSNPLMSASVAAPGGWLANYGAHPWMVLAPALGLLGPLVALAGIAKRSGAINLIGTALATTGIIATVGLSMFPFILPSSIDPRSSLTVWNASSSHMTLFIMLIVTVIFLPVVLGYTAWVMKMLGGRITLRDVQTNPDFY</sequence>
<reference evidence="14" key="1">
    <citation type="journal article" date="2019" name="Int. J. Syst. Evol. Microbiol.">
        <title>The Global Catalogue of Microorganisms (GCM) 10K type strain sequencing project: providing services to taxonomists for standard genome sequencing and annotation.</title>
        <authorList>
            <consortium name="The Broad Institute Genomics Platform"/>
            <consortium name="The Broad Institute Genome Sequencing Center for Infectious Disease"/>
            <person name="Wu L."/>
            <person name="Ma J."/>
        </authorList>
    </citation>
    <scope>NUCLEOTIDE SEQUENCE [LARGE SCALE GENOMIC DNA]</scope>
    <source>
        <strain evidence="14">KCTC 42224</strain>
    </source>
</reference>
<comment type="similarity">
    <text evidence="2">Belongs to the cytochrome ubiquinol oxidase subunit 2 family.</text>
</comment>
<keyword evidence="3" id="KW-0813">Transport</keyword>
<keyword evidence="6 12" id="KW-0812">Transmembrane</keyword>
<dbReference type="InterPro" id="IPR003317">
    <property type="entry name" value="Cyt-d_oxidase_su2"/>
</dbReference>
<evidence type="ECO:0000256" key="12">
    <source>
        <dbReference type="SAM" id="Phobius"/>
    </source>
</evidence>
<evidence type="ECO:0000256" key="11">
    <source>
        <dbReference type="ARBA" id="ARBA00023136"/>
    </source>
</evidence>
<organism evidence="13 14">
    <name type="scientific">Novosphingobium pokkalii</name>
    <dbReference type="NCBI Taxonomy" id="1770194"/>
    <lineage>
        <taxon>Bacteria</taxon>
        <taxon>Pseudomonadati</taxon>
        <taxon>Pseudomonadota</taxon>
        <taxon>Alphaproteobacteria</taxon>
        <taxon>Sphingomonadales</taxon>
        <taxon>Sphingomonadaceae</taxon>
        <taxon>Novosphingobium</taxon>
    </lineage>
</organism>
<keyword evidence="7" id="KW-0479">Metal-binding</keyword>
<keyword evidence="4" id="KW-1003">Cell membrane</keyword>
<feature type="transmembrane region" description="Helical" evidence="12">
    <location>
        <begin position="294"/>
        <end position="319"/>
    </location>
</feature>